<dbReference type="GeneID" id="56477119"/>
<keyword evidence="11 13" id="KW-0012">Acyltransferase</keyword>
<sequence length="375" mass="41823">MELFGSFAFFGGALFGGLGLLLYRALGLPWRLGYRHLIGALCLAVWLAVFWTRPYQPLGLLAVASAALWAMRRGHLPTWAAVLLTMAPLLLLKCGITTMTGMLGLSFATFRAVDVLLFAPRNERISPLDYCIYLFFPLTLLAGPMYRWRNFQADLKRGYEGVTLETWLAGLELLIFGVIQKFGVAEAIWRYGLNTLDAHDYSLTGVALNASLYSFYLFFDFAGYSSMAIGVGMLFGFTLPVNFRNPLASANPQDFWRRWHISLSEWLRDVVFMPIYKALSKTAFFGRHRLAAQNIGILATLLAMGVWNGLALHYVVSGLMFGAYSVGHNLLVQHARTRPALQAFLARRPVQWAGRALTLILAALALYVFSGRSPI</sequence>
<proteinExistence type="inferred from homology"/>
<comment type="similarity">
    <text evidence="3 13">Belongs to the membrane-bound acyltransferase family.</text>
</comment>
<feature type="transmembrane region" description="Helical" evidence="14">
    <location>
        <begin position="167"/>
        <end position="189"/>
    </location>
</feature>
<dbReference type="InterPro" id="IPR004299">
    <property type="entry name" value="MBOAT_fam"/>
</dbReference>
<dbReference type="InterPro" id="IPR024194">
    <property type="entry name" value="Ac/AlaTfrase_AlgI/DltB"/>
</dbReference>
<feature type="transmembrane region" description="Helical" evidence="14">
    <location>
        <begin position="32"/>
        <end position="51"/>
    </location>
</feature>
<feature type="transmembrane region" description="Helical" evidence="14">
    <location>
        <begin position="313"/>
        <end position="332"/>
    </location>
</feature>
<dbReference type="GO" id="GO:0016746">
    <property type="term" value="F:acyltransferase activity"/>
    <property type="evidence" value="ECO:0007669"/>
    <property type="project" value="UniProtKB-KW"/>
</dbReference>
<evidence type="ECO:0000256" key="10">
    <source>
        <dbReference type="ARBA" id="ARBA00023136"/>
    </source>
</evidence>
<evidence type="ECO:0000256" key="7">
    <source>
        <dbReference type="ARBA" id="ARBA00022692"/>
    </source>
</evidence>
<evidence type="ECO:0000256" key="5">
    <source>
        <dbReference type="ARBA" id="ARBA00022475"/>
    </source>
</evidence>
<dbReference type="OrthoDB" id="139172at2"/>
<dbReference type="GO" id="GO:0070395">
    <property type="term" value="P:lipoteichoic acid biosynthetic process"/>
    <property type="evidence" value="ECO:0007669"/>
    <property type="project" value="InterPro"/>
</dbReference>
<dbReference type="GO" id="GO:0005886">
    <property type="term" value="C:plasma membrane"/>
    <property type="evidence" value="ECO:0007669"/>
    <property type="project" value="UniProtKB-SubCell"/>
</dbReference>
<name>A0A0C6PCR6_BORBO</name>
<evidence type="ECO:0000256" key="14">
    <source>
        <dbReference type="SAM" id="Phobius"/>
    </source>
</evidence>
<keyword evidence="8" id="KW-0016">Alginate biosynthesis</keyword>
<evidence type="ECO:0000256" key="8">
    <source>
        <dbReference type="ARBA" id="ARBA00022841"/>
    </source>
</evidence>
<evidence type="ECO:0000256" key="2">
    <source>
        <dbReference type="ARBA" id="ARBA00005182"/>
    </source>
</evidence>
<evidence type="ECO:0000256" key="3">
    <source>
        <dbReference type="ARBA" id="ARBA00010323"/>
    </source>
</evidence>
<dbReference type="InterPro" id="IPR051085">
    <property type="entry name" value="MB_O-acyltransferase"/>
</dbReference>
<feature type="transmembrane region" description="Helical" evidence="14">
    <location>
        <begin position="352"/>
        <end position="370"/>
    </location>
</feature>
<dbReference type="EMBL" id="HE965806">
    <property type="protein sequence ID" value="CCJ55955.1"/>
    <property type="molecule type" value="Genomic_DNA"/>
</dbReference>
<dbReference type="RefSeq" id="WP_003814937.1">
    <property type="nucleotide sequence ID" value="NC_019382.1"/>
</dbReference>
<comment type="pathway">
    <text evidence="2">Glycan biosynthesis; alginate biosynthesis.</text>
</comment>
<dbReference type="Proteomes" id="UP000007564">
    <property type="component" value="Chromosome"/>
</dbReference>
<evidence type="ECO:0000256" key="1">
    <source>
        <dbReference type="ARBA" id="ARBA00004651"/>
    </source>
</evidence>
<dbReference type="GO" id="GO:0042121">
    <property type="term" value="P:alginic acid biosynthetic process"/>
    <property type="evidence" value="ECO:0007669"/>
    <property type="project" value="UniProtKB-KW"/>
</dbReference>
<feature type="transmembrane region" description="Helical" evidence="14">
    <location>
        <begin position="130"/>
        <end position="147"/>
    </location>
</feature>
<reference evidence="15 16" key="1">
    <citation type="journal article" date="2012" name="BMC Genomics">
        <title>Comparative genomics of the classical Bordetella subspecies: the evolution and exchange of virulence-associated diversity amongst closely related pathogens.</title>
        <authorList>
            <person name="Park J."/>
            <person name="Zhang Y."/>
            <person name="Buboltz A.M."/>
            <person name="Zhang X."/>
            <person name="Schuster S.C."/>
            <person name="Ahuja U."/>
            <person name="Liu M."/>
            <person name="Miller J.F."/>
            <person name="Sebaihia M."/>
            <person name="Bentley S.D."/>
            <person name="Parkhill J."/>
            <person name="Harvill E.T."/>
        </authorList>
    </citation>
    <scope>NUCLEOTIDE SEQUENCE [LARGE SCALE GENOMIC DNA]</scope>
    <source>
        <strain evidence="15 16">253</strain>
    </source>
</reference>
<feature type="transmembrane region" description="Helical" evidence="14">
    <location>
        <begin position="225"/>
        <end position="243"/>
    </location>
</feature>
<evidence type="ECO:0000256" key="12">
    <source>
        <dbReference type="ARBA" id="ARBA00031030"/>
    </source>
</evidence>
<keyword evidence="7 14" id="KW-0812">Transmembrane</keyword>
<dbReference type="AlphaFoldDB" id="A0A0C6PCR6"/>
<dbReference type="PIRSF" id="PIRSF500216">
    <property type="entry name" value="DltB"/>
    <property type="match status" value="1"/>
</dbReference>
<keyword evidence="9 14" id="KW-1133">Transmembrane helix</keyword>
<evidence type="ECO:0000256" key="13">
    <source>
        <dbReference type="PIRNR" id="PIRNR016636"/>
    </source>
</evidence>
<feature type="transmembrane region" description="Helical" evidence="14">
    <location>
        <begin position="7"/>
        <end position="26"/>
    </location>
</feature>
<evidence type="ECO:0000256" key="11">
    <source>
        <dbReference type="ARBA" id="ARBA00023315"/>
    </source>
</evidence>
<organism evidence="15 16">
    <name type="scientific">Bordetella bronchiseptica 253</name>
    <dbReference type="NCBI Taxonomy" id="568707"/>
    <lineage>
        <taxon>Bacteria</taxon>
        <taxon>Pseudomonadati</taxon>
        <taxon>Pseudomonadota</taxon>
        <taxon>Betaproteobacteria</taxon>
        <taxon>Burkholderiales</taxon>
        <taxon>Alcaligenaceae</taxon>
        <taxon>Bordetella</taxon>
    </lineage>
</organism>
<keyword evidence="5 13" id="KW-1003">Cell membrane</keyword>
<evidence type="ECO:0000256" key="4">
    <source>
        <dbReference type="ARBA" id="ARBA00016084"/>
    </source>
</evidence>
<keyword evidence="6 13" id="KW-0808">Transferase</keyword>
<gene>
    <name evidence="15" type="primary">dltB</name>
    <name evidence="15" type="ORF">BN112_4041</name>
</gene>
<evidence type="ECO:0000313" key="15">
    <source>
        <dbReference type="EMBL" id="CCJ55955.1"/>
    </source>
</evidence>
<accession>A0A0C6PCR6</accession>
<protein>
    <recommendedName>
        <fullName evidence="4">Probable alginate O-acetylase AlgI</fullName>
    </recommendedName>
    <alternativeName>
        <fullName evidence="12">Alginate biosynthesis protein AlgI</fullName>
    </alternativeName>
</protein>
<dbReference type="InterPro" id="IPR024024">
    <property type="entry name" value="DltB"/>
</dbReference>
<dbReference type="HOGENOM" id="CLU_025255_2_1_4"/>
<evidence type="ECO:0000313" key="16">
    <source>
        <dbReference type="Proteomes" id="UP000007564"/>
    </source>
</evidence>
<dbReference type="PIRSF" id="PIRSF016636">
    <property type="entry name" value="AlgI_DltB"/>
    <property type="match status" value="1"/>
</dbReference>
<dbReference type="PANTHER" id="PTHR13285">
    <property type="entry name" value="ACYLTRANSFERASE"/>
    <property type="match status" value="1"/>
</dbReference>
<keyword evidence="10 13" id="KW-0472">Membrane</keyword>
<dbReference type="KEGG" id="bbh:BN112_4041"/>
<dbReference type="Pfam" id="PF03062">
    <property type="entry name" value="MBOAT"/>
    <property type="match status" value="1"/>
</dbReference>
<comment type="subcellular location">
    <subcellularLocation>
        <location evidence="1">Cell membrane</location>
        <topology evidence="1">Multi-pass membrane protein</topology>
    </subcellularLocation>
</comment>
<dbReference type="PANTHER" id="PTHR13285:SF23">
    <property type="entry name" value="TEICHOIC ACID D-ALANYLTRANSFERASE"/>
    <property type="match status" value="1"/>
</dbReference>
<evidence type="ECO:0000256" key="6">
    <source>
        <dbReference type="ARBA" id="ARBA00022679"/>
    </source>
</evidence>
<evidence type="ECO:0000256" key="9">
    <source>
        <dbReference type="ARBA" id="ARBA00022989"/>
    </source>
</evidence>